<dbReference type="InterPro" id="IPR027417">
    <property type="entry name" value="P-loop_NTPase"/>
</dbReference>
<gene>
    <name evidence="2" type="primary">cobO_2</name>
    <name evidence="2" type="ORF">LC603019_00225</name>
</gene>
<accession>A0A5E3ZVB7</accession>
<dbReference type="Pfam" id="PF02572">
    <property type="entry name" value="CobA_CobO_BtuR"/>
    <property type="match status" value="1"/>
</dbReference>
<feature type="region of interest" description="Disordered" evidence="1">
    <location>
        <begin position="1"/>
        <end position="30"/>
    </location>
</feature>
<evidence type="ECO:0000256" key="1">
    <source>
        <dbReference type="SAM" id="MobiDB-lite"/>
    </source>
</evidence>
<dbReference type="Proteomes" id="UP000324288">
    <property type="component" value="Chromosome"/>
</dbReference>
<keyword evidence="2" id="KW-0808">Transferase</keyword>
<reference evidence="2 3" key="1">
    <citation type="submission" date="2019-04" db="EMBL/GenBank/DDBJ databases">
        <authorList>
            <person name="Seth-Smith MB H."/>
            <person name="Seth-Smith H."/>
        </authorList>
    </citation>
    <scope>NUCLEOTIDE SEQUENCE [LARGE SCALE GENOMIC DNA]</scope>
    <source>
        <strain evidence="2">USB-603019</strain>
    </source>
</reference>
<dbReference type="InterPro" id="IPR003724">
    <property type="entry name" value="CblAdoTrfase_CobA"/>
</dbReference>
<dbReference type="PANTHER" id="PTHR46638">
    <property type="entry name" value="CORRINOID ADENOSYLTRANSFERASE"/>
    <property type="match status" value="1"/>
</dbReference>
<proteinExistence type="predicted"/>
<dbReference type="GO" id="GO:0005524">
    <property type="term" value="F:ATP binding"/>
    <property type="evidence" value="ECO:0007669"/>
    <property type="project" value="InterPro"/>
</dbReference>
<evidence type="ECO:0000313" key="2">
    <source>
        <dbReference type="EMBL" id="VHN99806.1"/>
    </source>
</evidence>
<keyword evidence="3" id="KW-1185">Reference proteome</keyword>
<evidence type="ECO:0000313" key="3">
    <source>
        <dbReference type="Proteomes" id="UP000324288"/>
    </source>
</evidence>
<dbReference type="PANTHER" id="PTHR46638:SF1">
    <property type="entry name" value="CORRINOID ADENOSYLTRANSFERASE"/>
    <property type="match status" value="1"/>
</dbReference>
<dbReference type="AlphaFoldDB" id="A0A5E3ZVB7"/>
<dbReference type="Gene3D" id="3.40.50.300">
    <property type="entry name" value="P-loop containing nucleotide triphosphate hydrolases"/>
    <property type="match status" value="1"/>
</dbReference>
<sequence length="67" mass="7023">MPQGQLAQPAPTDGLTTHQRRQLPTTVVFTGDGKGKSTAAFGMALRAWTAGIPLAVFQFVKSPPSGK</sequence>
<organism evidence="2 3">
    <name type="scientific">Lawsonella clevelandensis</name>
    <dbReference type="NCBI Taxonomy" id="1528099"/>
    <lineage>
        <taxon>Bacteria</taxon>
        <taxon>Bacillati</taxon>
        <taxon>Actinomycetota</taxon>
        <taxon>Actinomycetes</taxon>
        <taxon>Mycobacteriales</taxon>
        <taxon>Lawsonellaceae</taxon>
        <taxon>Lawsonella</taxon>
    </lineage>
</organism>
<protein>
    <submittedName>
        <fullName evidence="2">Cob(I)yrinic acid a,c-diamide adenosyltransferase</fullName>
    </submittedName>
</protein>
<name>A0A5E3ZVB7_9ACTN</name>
<dbReference type="GO" id="GO:0009236">
    <property type="term" value="P:cobalamin biosynthetic process"/>
    <property type="evidence" value="ECO:0007669"/>
    <property type="project" value="InterPro"/>
</dbReference>
<dbReference type="EMBL" id="LR584267">
    <property type="protein sequence ID" value="VHN99806.1"/>
    <property type="molecule type" value="Genomic_DNA"/>
</dbReference>
<dbReference type="SUPFAM" id="SSF52540">
    <property type="entry name" value="P-loop containing nucleoside triphosphate hydrolases"/>
    <property type="match status" value="1"/>
</dbReference>
<dbReference type="GO" id="GO:0008817">
    <property type="term" value="F:corrinoid adenosyltransferase activity"/>
    <property type="evidence" value="ECO:0007669"/>
    <property type="project" value="InterPro"/>
</dbReference>
<feature type="compositionally biased region" description="Polar residues" evidence="1">
    <location>
        <begin position="14"/>
        <end position="28"/>
    </location>
</feature>